<comment type="catalytic activity">
    <reaction evidence="8">
        <text>3',5'-cyclic UMP + H2O = UMP + H(+)</text>
        <dbReference type="Rhea" id="RHEA:70575"/>
        <dbReference type="ChEBI" id="CHEBI:15377"/>
        <dbReference type="ChEBI" id="CHEBI:15378"/>
        <dbReference type="ChEBI" id="CHEBI:57865"/>
        <dbReference type="ChEBI" id="CHEBI:184387"/>
    </reaction>
    <physiologicalReaction direction="left-to-right" evidence="8">
        <dbReference type="Rhea" id="RHEA:70576"/>
    </physiologicalReaction>
</comment>
<keyword evidence="5" id="KW-0862">Zinc</keyword>
<dbReference type="Pfam" id="PF00753">
    <property type="entry name" value="Lactamase_B"/>
    <property type="match status" value="1"/>
</dbReference>
<evidence type="ECO:0000256" key="2">
    <source>
        <dbReference type="ARBA" id="ARBA00007749"/>
    </source>
</evidence>
<dbReference type="SUPFAM" id="SSF56281">
    <property type="entry name" value="Metallo-hydrolase/oxidoreductase"/>
    <property type="match status" value="1"/>
</dbReference>
<dbReference type="InterPro" id="IPR051013">
    <property type="entry name" value="MBL_superfamily_lactonases"/>
</dbReference>
<comment type="catalytic activity">
    <reaction evidence="6">
        <text>3',5'-cyclic CMP + H2O = CMP + H(+)</text>
        <dbReference type="Rhea" id="RHEA:72675"/>
        <dbReference type="ChEBI" id="CHEBI:15377"/>
        <dbReference type="ChEBI" id="CHEBI:15378"/>
        <dbReference type="ChEBI" id="CHEBI:58003"/>
        <dbReference type="ChEBI" id="CHEBI:60377"/>
    </reaction>
    <physiologicalReaction direction="left-to-right" evidence="6">
        <dbReference type="Rhea" id="RHEA:72676"/>
    </physiologicalReaction>
</comment>
<evidence type="ECO:0000256" key="7">
    <source>
        <dbReference type="ARBA" id="ARBA00034301"/>
    </source>
</evidence>
<keyword evidence="3" id="KW-0479">Metal-binding</keyword>
<dbReference type="InterPro" id="IPR036866">
    <property type="entry name" value="RibonucZ/Hydroxyglut_hydro"/>
</dbReference>
<dbReference type="Proteomes" id="UP001256827">
    <property type="component" value="Chromosome"/>
</dbReference>
<gene>
    <name evidence="10" type="ORF">RGB73_16805</name>
</gene>
<dbReference type="InterPro" id="IPR001279">
    <property type="entry name" value="Metallo-B-lactamas"/>
</dbReference>
<dbReference type="RefSeq" id="WP_310763776.1">
    <property type="nucleotide sequence ID" value="NZ_CP134050.1"/>
</dbReference>
<evidence type="ECO:0000256" key="8">
    <source>
        <dbReference type="ARBA" id="ARBA00048505"/>
    </source>
</evidence>
<dbReference type="EMBL" id="CP134050">
    <property type="protein sequence ID" value="WNC12394.1"/>
    <property type="molecule type" value="Genomic_DNA"/>
</dbReference>
<accession>A0ABY9SXR5</accession>
<comment type="cofactor">
    <cofactor evidence="1">
        <name>Zn(2+)</name>
        <dbReference type="ChEBI" id="CHEBI:29105"/>
    </cofactor>
</comment>
<feature type="domain" description="Metallo-beta-lactamase" evidence="9">
    <location>
        <begin position="32"/>
        <end position="267"/>
    </location>
</feature>
<evidence type="ECO:0000256" key="1">
    <source>
        <dbReference type="ARBA" id="ARBA00001947"/>
    </source>
</evidence>
<reference evidence="10 11" key="1">
    <citation type="submission" date="2023-09" db="EMBL/GenBank/DDBJ databases">
        <title>Complete Genome and Methylome dissection of Bacillus brevis NEB573 original source of BbsI restriction endonuclease.</title>
        <authorList>
            <person name="Fomenkov A."/>
            <person name="Roberts R.D."/>
        </authorList>
    </citation>
    <scope>NUCLEOTIDE SEQUENCE [LARGE SCALE GENOMIC DNA]</scope>
    <source>
        <strain evidence="10 11">NEB573</strain>
    </source>
</reference>
<name>A0ABY9SXR5_BREBE</name>
<evidence type="ECO:0000256" key="5">
    <source>
        <dbReference type="ARBA" id="ARBA00022833"/>
    </source>
</evidence>
<dbReference type="CDD" id="cd07730">
    <property type="entry name" value="metallo-hydrolase-like_MBL-fold"/>
    <property type="match status" value="1"/>
</dbReference>
<dbReference type="SMART" id="SM00849">
    <property type="entry name" value="Lactamase_B"/>
    <property type="match status" value="1"/>
</dbReference>
<dbReference type="Gene3D" id="3.60.15.10">
    <property type="entry name" value="Ribonuclease Z/Hydroxyacylglutathione hydrolase-like"/>
    <property type="match status" value="1"/>
</dbReference>
<evidence type="ECO:0000313" key="10">
    <source>
        <dbReference type="EMBL" id="WNC12394.1"/>
    </source>
</evidence>
<comment type="function">
    <text evidence="7">Counteracts the endogenous Pycsar antiviral defense system. Phosphodiesterase that enables metal-dependent hydrolysis of host cyclic nucleotide Pycsar defense signals such as cCMP and cUMP.</text>
</comment>
<organism evidence="10 11">
    <name type="scientific">Brevibacillus brevis</name>
    <name type="common">Bacillus brevis</name>
    <dbReference type="NCBI Taxonomy" id="1393"/>
    <lineage>
        <taxon>Bacteria</taxon>
        <taxon>Bacillati</taxon>
        <taxon>Bacillota</taxon>
        <taxon>Bacilli</taxon>
        <taxon>Bacillales</taxon>
        <taxon>Paenibacillaceae</taxon>
        <taxon>Brevibacillus</taxon>
    </lineage>
</organism>
<dbReference type="PANTHER" id="PTHR42978:SF2">
    <property type="entry name" value="102 KBASES UNSTABLE REGION: FROM 1 TO 119443"/>
    <property type="match status" value="1"/>
</dbReference>
<evidence type="ECO:0000256" key="6">
    <source>
        <dbReference type="ARBA" id="ARBA00034221"/>
    </source>
</evidence>
<keyword evidence="4" id="KW-0378">Hydrolase</keyword>
<evidence type="ECO:0000256" key="3">
    <source>
        <dbReference type="ARBA" id="ARBA00022723"/>
    </source>
</evidence>
<evidence type="ECO:0000313" key="11">
    <source>
        <dbReference type="Proteomes" id="UP001256827"/>
    </source>
</evidence>
<proteinExistence type="inferred from homology"/>
<evidence type="ECO:0000259" key="9">
    <source>
        <dbReference type="SMART" id="SM00849"/>
    </source>
</evidence>
<protein>
    <submittedName>
        <fullName evidence="10">MBL fold metallo-hydrolase</fullName>
    </submittedName>
</protein>
<evidence type="ECO:0000256" key="4">
    <source>
        <dbReference type="ARBA" id="ARBA00022801"/>
    </source>
</evidence>
<comment type="similarity">
    <text evidence="2">Belongs to the metallo-beta-lactamase superfamily.</text>
</comment>
<keyword evidence="11" id="KW-1185">Reference proteome</keyword>
<dbReference type="PANTHER" id="PTHR42978">
    <property type="entry name" value="QUORUM-QUENCHING LACTONASE YTNP-RELATED-RELATED"/>
    <property type="match status" value="1"/>
</dbReference>
<sequence>MKIKLTLLDTGYCRQLEMFSIRGGRPRSISFHAIAALIEHPVHGLFLFDTGYSPRFFEATRSFPYRLYATITPVVTRPEQSVKAQLEAHGIRADQIGGVLLSHFHADHIGGLRDFPDSRLYCFSSAYAHVRGKRGLQALREGFLPDLMPNDFEERAIFVDRALPVELLERYRPFGEAYDLLGDGSMLLVELGGHAIGQFGMFVRDEEHGDVFLCADAAWSSEAYRRHVLPHPLAQSIMADGPAYRDNLLRLHELFGHWPSLKILPTHCPEVWKMSQGEFAWRS</sequence>